<feature type="region of interest" description="Disordered" evidence="1">
    <location>
        <begin position="1"/>
        <end position="28"/>
    </location>
</feature>
<evidence type="ECO:0000256" key="1">
    <source>
        <dbReference type="SAM" id="MobiDB-lite"/>
    </source>
</evidence>
<reference evidence="3" key="4">
    <citation type="journal article" date="2015" name="G3 (Bethesda)">
        <title>Genome sequences of three phytopathogenic species of the Magnaporthaceae family of fungi.</title>
        <authorList>
            <person name="Okagaki L.H."/>
            <person name="Nunes C.C."/>
            <person name="Sailsbery J."/>
            <person name="Clay B."/>
            <person name="Brown D."/>
            <person name="John T."/>
            <person name="Oh Y."/>
            <person name="Young N."/>
            <person name="Fitzgerald M."/>
            <person name="Haas B.J."/>
            <person name="Zeng Q."/>
            <person name="Young S."/>
            <person name="Adiconis X."/>
            <person name="Fan L."/>
            <person name="Levin J.Z."/>
            <person name="Mitchell T.K."/>
            <person name="Okubara P.A."/>
            <person name="Farman M.L."/>
            <person name="Kohn L.M."/>
            <person name="Birren B."/>
            <person name="Ma L.-J."/>
            <person name="Dean R.A."/>
        </authorList>
    </citation>
    <scope>NUCLEOTIDE SEQUENCE</scope>
    <source>
        <strain evidence="3">ATCC 64411 / 73-15</strain>
    </source>
</reference>
<reference evidence="2" key="1">
    <citation type="submission" date="2010-05" db="EMBL/GenBank/DDBJ databases">
        <title>The Genome Sequence of Magnaporthe poae strain ATCC 64411.</title>
        <authorList>
            <consortium name="The Broad Institute Genome Sequencing Platform"/>
            <consortium name="Broad Institute Genome Sequencing Center for Infectious Disease"/>
            <person name="Ma L.-J."/>
            <person name="Dead R."/>
            <person name="Young S."/>
            <person name="Zeng Q."/>
            <person name="Koehrsen M."/>
            <person name="Alvarado L."/>
            <person name="Berlin A."/>
            <person name="Chapman S.B."/>
            <person name="Chen Z."/>
            <person name="Freedman E."/>
            <person name="Gellesch M."/>
            <person name="Goldberg J."/>
            <person name="Griggs A."/>
            <person name="Gujja S."/>
            <person name="Heilman E.R."/>
            <person name="Heiman D."/>
            <person name="Hepburn T."/>
            <person name="Howarth C."/>
            <person name="Jen D."/>
            <person name="Larson L."/>
            <person name="Mehta T."/>
            <person name="Neiman D."/>
            <person name="Pearson M."/>
            <person name="Roberts A."/>
            <person name="Saif S."/>
            <person name="Shea T."/>
            <person name="Shenoy N."/>
            <person name="Sisk P."/>
            <person name="Stolte C."/>
            <person name="Sykes S."/>
            <person name="Walk T."/>
            <person name="White J."/>
            <person name="Yandava C."/>
            <person name="Haas B."/>
            <person name="Nusbaum C."/>
            <person name="Birren B."/>
        </authorList>
    </citation>
    <scope>NUCLEOTIDE SEQUENCE</scope>
    <source>
        <strain evidence="2">ATCC 64411</strain>
    </source>
</reference>
<proteinExistence type="predicted"/>
<evidence type="ECO:0000313" key="4">
    <source>
        <dbReference type="Proteomes" id="UP000011715"/>
    </source>
</evidence>
<dbReference type="AlphaFoldDB" id="A0A0C4DQV2"/>
<dbReference type="EnsemblFungi" id="MAPG_02249T0">
    <property type="protein sequence ID" value="MAPG_02249T0"/>
    <property type="gene ID" value="MAPG_02249"/>
</dbReference>
<dbReference type="EMBL" id="ADBL01000571">
    <property type="status" value="NOT_ANNOTATED_CDS"/>
    <property type="molecule type" value="Genomic_DNA"/>
</dbReference>
<dbReference type="Proteomes" id="UP000011715">
    <property type="component" value="Unassembled WGS sequence"/>
</dbReference>
<reference evidence="3" key="5">
    <citation type="submission" date="2015-06" db="UniProtKB">
        <authorList>
            <consortium name="EnsemblFungi"/>
        </authorList>
    </citation>
    <scope>IDENTIFICATION</scope>
    <source>
        <strain evidence="3">ATCC 64411</strain>
    </source>
</reference>
<reference evidence="4" key="2">
    <citation type="submission" date="2010-05" db="EMBL/GenBank/DDBJ databases">
        <title>The genome sequence of Magnaporthe poae strain ATCC 64411.</title>
        <authorList>
            <person name="Ma L.-J."/>
            <person name="Dead R."/>
            <person name="Young S."/>
            <person name="Zeng Q."/>
            <person name="Koehrsen M."/>
            <person name="Alvarado L."/>
            <person name="Berlin A."/>
            <person name="Chapman S.B."/>
            <person name="Chen Z."/>
            <person name="Freedman E."/>
            <person name="Gellesch M."/>
            <person name="Goldberg J."/>
            <person name="Griggs A."/>
            <person name="Gujja S."/>
            <person name="Heilman E.R."/>
            <person name="Heiman D."/>
            <person name="Hepburn T."/>
            <person name="Howarth C."/>
            <person name="Jen D."/>
            <person name="Larson L."/>
            <person name="Mehta T."/>
            <person name="Neiman D."/>
            <person name="Pearson M."/>
            <person name="Roberts A."/>
            <person name="Saif S."/>
            <person name="Shea T."/>
            <person name="Shenoy N."/>
            <person name="Sisk P."/>
            <person name="Stolte C."/>
            <person name="Sykes S."/>
            <person name="Walk T."/>
            <person name="White J."/>
            <person name="Yandava C."/>
            <person name="Haas B."/>
            <person name="Nusbaum C."/>
            <person name="Birren B."/>
        </authorList>
    </citation>
    <scope>NUCLEOTIDE SEQUENCE [LARGE SCALE GENOMIC DNA]</scope>
    <source>
        <strain evidence="4">ATCC 64411 / 73-15</strain>
    </source>
</reference>
<dbReference type="OrthoDB" id="5177549at2759"/>
<dbReference type="VEuPathDB" id="FungiDB:MAPG_02249"/>
<evidence type="ECO:0000313" key="2">
    <source>
        <dbReference type="EMBL" id="KLU83184.1"/>
    </source>
</evidence>
<evidence type="ECO:0000313" key="3">
    <source>
        <dbReference type="EnsemblFungi" id="MAPG_02249T0"/>
    </source>
</evidence>
<dbReference type="EMBL" id="GL876967">
    <property type="protein sequence ID" value="KLU83184.1"/>
    <property type="molecule type" value="Genomic_DNA"/>
</dbReference>
<reference evidence="2" key="3">
    <citation type="submission" date="2011-03" db="EMBL/GenBank/DDBJ databases">
        <title>Annotation of Magnaporthe poae ATCC 64411.</title>
        <authorList>
            <person name="Ma L.-J."/>
            <person name="Dead R."/>
            <person name="Young S.K."/>
            <person name="Zeng Q."/>
            <person name="Gargeya S."/>
            <person name="Fitzgerald M."/>
            <person name="Haas B."/>
            <person name="Abouelleil A."/>
            <person name="Alvarado L."/>
            <person name="Arachchi H.M."/>
            <person name="Berlin A."/>
            <person name="Brown A."/>
            <person name="Chapman S.B."/>
            <person name="Chen Z."/>
            <person name="Dunbar C."/>
            <person name="Freedman E."/>
            <person name="Gearin G."/>
            <person name="Gellesch M."/>
            <person name="Goldberg J."/>
            <person name="Griggs A."/>
            <person name="Gujja S."/>
            <person name="Heiman D."/>
            <person name="Howarth C."/>
            <person name="Larson L."/>
            <person name="Lui A."/>
            <person name="MacDonald P.J.P."/>
            <person name="Mehta T."/>
            <person name="Montmayeur A."/>
            <person name="Murphy C."/>
            <person name="Neiman D."/>
            <person name="Pearson M."/>
            <person name="Priest M."/>
            <person name="Roberts A."/>
            <person name="Saif S."/>
            <person name="Shea T."/>
            <person name="Shenoy N."/>
            <person name="Sisk P."/>
            <person name="Stolte C."/>
            <person name="Sykes S."/>
            <person name="Yandava C."/>
            <person name="Wortman J."/>
            <person name="Nusbaum C."/>
            <person name="Birren B."/>
        </authorList>
    </citation>
    <scope>NUCLEOTIDE SEQUENCE</scope>
    <source>
        <strain evidence="2">ATCC 64411</strain>
    </source>
</reference>
<organism evidence="3 4">
    <name type="scientific">Magnaporthiopsis poae (strain ATCC 64411 / 73-15)</name>
    <name type="common">Kentucky bluegrass fungus</name>
    <name type="synonym">Magnaporthe poae</name>
    <dbReference type="NCBI Taxonomy" id="644358"/>
    <lineage>
        <taxon>Eukaryota</taxon>
        <taxon>Fungi</taxon>
        <taxon>Dikarya</taxon>
        <taxon>Ascomycota</taxon>
        <taxon>Pezizomycotina</taxon>
        <taxon>Sordariomycetes</taxon>
        <taxon>Sordariomycetidae</taxon>
        <taxon>Magnaporthales</taxon>
        <taxon>Magnaporthaceae</taxon>
        <taxon>Magnaporthiopsis</taxon>
    </lineage>
</organism>
<keyword evidence="4" id="KW-1185">Reference proteome</keyword>
<feature type="compositionally biased region" description="Polar residues" evidence="1">
    <location>
        <begin position="11"/>
        <end position="28"/>
    </location>
</feature>
<name>A0A0C4DQV2_MAGP6</name>
<sequence>MPEDAMPRTSWPRTLTTCTDPQPQDQASSSGIHQVLFANYLSANLEQQRTRLQDLVGEGHTIADAVDPETLSWEFDISDADFKKLQVGFRSFGSDYKWHFVATGPDEAGNIRFHIIRIFSRMVFFALHIKPRGDDGDGVSFIPFLLYHYLTWGKQIIGDE</sequence>
<protein>
    <submittedName>
        <fullName evidence="2 3">Uncharacterized protein</fullName>
    </submittedName>
</protein>
<dbReference type="eggNOG" id="ENOG502R6Z8">
    <property type="taxonomic scope" value="Eukaryota"/>
</dbReference>
<accession>A0A0C4DQV2</accession>
<gene>
    <name evidence="2" type="ORF">MAPG_02249</name>
</gene>